<dbReference type="EMBL" id="JAKZGO010000005">
    <property type="protein sequence ID" value="MCH7413518.1"/>
    <property type="molecule type" value="Genomic_DNA"/>
</dbReference>
<name>A0ABS9VAW0_9BACT</name>
<evidence type="ECO:0000313" key="3">
    <source>
        <dbReference type="Proteomes" id="UP001165430"/>
    </source>
</evidence>
<keyword evidence="3" id="KW-1185">Reference proteome</keyword>
<reference evidence="2" key="1">
    <citation type="submission" date="2022-03" db="EMBL/GenBank/DDBJ databases">
        <title>De novo assembled genomes of Belliella spp. (Cyclobacteriaceae) strains.</title>
        <authorList>
            <person name="Szabo A."/>
            <person name="Korponai K."/>
            <person name="Felfoldi T."/>
        </authorList>
    </citation>
    <scope>NUCLEOTIDE SEQUENCE</scope>
    <source>
        <strain evidence="2">DSM 111903</strain>
    </source>
</reference>
<gene>
    <name evidence="2" type="ORF">MM213_08485</name>
</gene>
<dbReference type="Proteomes" id="UP001165430">
    <property type="component" value="Unassembled WGS sequence"/>
</dbReference>
<keyword evidence="1" id="KW-0812">Transmembrane</keyword>
<dbReference type="RefSeq" id="WP_241411341.1">
    <property type="nucleotide sequence ID" value="NZ_JAKZGO010000005.1"/>
</dbReference>
<feature type="transmembrane region" description="Helical" evidence="1">
    <location>
        <begin position="75"/>
        <end position="96"/>
    </location>
</feature>
<accession>A0ABS9VAW0</accession>
<keyword evidence="1" id="KW-1133">Transmembrane helix</keyword>
<evidence type="ECO:0008006" key="4">
    <source>
        <dbReference type="Google" id="ProtNLM"/>
    </source>
</evidence>
<organism evidence="2 3">
    <name type="scientific">Belliella alkalica</name>
    <dbReference type="NCBI Taxonomy" id="1730871"/>
    <lineage>
        <taxon>Bacteria</taxon>
        <taxon>Pseudomonadati</taxon>
        <taxon>Bacteroidota</taxon>
        <taxon>Cytophagia</taxon>
        <taxon>Cytophagales</taxon>
        <taxon>Cyclobacteriaceae</taxon>
        <taxon>Belliella</taxon>
    </lineage>
</organism>
<proteinExistence type="predicted"/>
<comment type="caution">
    <text evidence="2">The sequence shown here is derived from an EMBL/GenBank/DDBJ whole genome shotgun (WGS) entry which is preliminary data.</text>
</comment>
<keyword evidence="1" id="KW-0472">Membrane</keyword>
<evidence type="ECO:0000313" key="2">
    <source>
        <dbReference type="EMBL" id="MCH7413518.1"/>
    </source>
</evidence>
<sequence>MRNNMEELFEKYLNNKLSEGEKHDFENRLAEEPELKSELEFRYQIKIAVTLNERKRLKEILQKKSLEVRKPRFEIWKVAAAIVTLLSLTLTGYWLLNQNSQKSDFYVTYYETFPNLEMPSIRGGNTDNNLSEAYLAYENEEYQIAKNLLLADFEESGSLVSKFYAAMAALELNEYTVAYNLLDSIGDNIPSIYQNPRDYYLALLLLQKNKVERARVKLEKVANSEHILAGRAKQLLMEIS</sequence>
<evidence type="ECO:0000256" key="1">
    <source>
        <dbReference type="SAM" id="Phobius"/>
    </source>
</evidence>
<protein>
    <recommendedName>
        <fullName evidence="4">Tetratricopeptide repeat-containing protein</fullName>
    </recommendedName>
</protein>